<dbReference type="InterPro" id="IPR001881">
    <property type="entry name" value="EGF-like_Ca-bd_dom"/>
</dbReference>
<dbReference type="FunFam" id="2.10.25.10:FF:000010">
    <property type="entry name" value="Pro-epidermal growth factor"/>
    <property type="match status" value="1"/>
</dbReference>
<name>A0A3B4AQH3_9GOBI</name>
<reference evidence="10" key="2">
    <citation type="submission" date="2025-09" db="UniProtKB">
        <authorList>
            <consortium name="Ensembl"/>
        </authorList>
    </citation>
    <scope>IDENTIFICATION</scope>
</reference>
<dbReference type="Gene3D" id="2.10.25.10">
    <property type="entry name" value="Laminin"/>
    <property type="match status" value="4"/>
</dbReference>
<evidence type="ECO:0000256" key="7">
    <source>
        <dbReference type="ARBA" id="ARBA00023180"/>
    </source>
</evidence>
<dbReference type="Pfam" id="PF07645">
    <property type="entry name" value="EGF_CA"/>
    <property type="match status" value="1"/>
</dbReference>
<evidence type="ECO:0000256" key="8">
    <source>
        <dbReference type="PROSITE-ProRule" id="PRU00076"/>
    </source>
</evidence>
<keyword evidence="7" id="KW-0325">Glycoprotein</keyword>
<proteinExistence type="predicted"/>
<evidence type="ECO:0000256" key="6">
    <source>
        <dbReference type="ARBA" id="ARBA00023157"/>
    </source>
</evidence>
<dbReference type="FunFam" id="2.10.25.10:FF:000240">
    <property type="entry name" value="Vitamin K-dependent protein S"/>
    <property type="match status" value="1"/>
</dbReference>
<dbReference type="GO" id="GO:0005576">
    <property type="term" value="C:extracellular region"/>
    <property type="evidence" value="ECO:0007669"/>
    <property type="project" value="UniProtKB-SubCell"/>
</dbReference>
<comment type="subcellular location">
    <subcellularLocation>
        <location evidence="1">Secreted</location>
    </subcellularLocation>
</comment>
<evidence type="ECO:0000256" key="5">
    <source>
        <dbReference type="ARBA" id="ARBA00022737"/>
    </source>
</evidence>
<dbReference type="SMART" id="SM00181">
    <property type="entry name" value="EGF"/>
    <property type="match status" value="4"/>
</dbReference>
<organism evidence="10 11">
    <name type="scientific">Periophthalmus magnuspinnatus</name>
    <dbReference type="NCBI Taxonomy" id="409849"/>
    <lineage>
        <taxon>Eukaryota</taxon>
        <taxon>Metazoa</taxon>
        <taxon>Chordata</taxon>
        <taxon>Craniata</taxon>
        <taxon>Vertebrata</taxon>
        <taxon>Euteleostomi</taxon>
        <taxon>Actinopterygii</taxon>
        <taxon>Neopterygii</taxon>
        <taxon>Teleostei</taxon>
        <taxon>Neoteleostei</taxon>
        <taxon>Acanthomorphata</taxon>
        <taxon>Gobiaria</taxon>
        <taxon>Gobiiformes</taxon>
        <taxon>Gobioidei</taxon>
        <taxon>Gobiidae</taxon>
        <taxon>Oxudercinae</taxon>
        <taxon>Periophthalmus</taxon>
    </lineage>
</organism>
<evidence type="ECO:0000256" key="2">
    <source>
        <dbReference type="ARBA" id="ARBA00022525"/>
    </source>
</evidence>
<dbReference type="GO" id="GO:0005509">
    <property type="term" value="F:calcium ion binding"/>
    <property type="evidence" value="ECO:0007669"/>
    <property type="project" value="InterPro"/>
</dbReference>
<dbReference type="Ensembl" id="ENSPMGT00000020711.1">
    <property type="protein sequence ID" value="ENSPMGP00000019432.1"/>
    <property type="gene ID" value="ENSPMGG00000015777.1"/>
</dbReference>
<dbReference type="PROSITE" id="PS01187">
    <property type="entry name" value="EGF_CA"/>
    <property type="match status" value="1"/>
</dbReference>
<evidence type="ECO:0000256" key="1">
    <source>
        <dbReference type="ARBA" id="ARBA00004613"/>
    </source>
</evidence>
<keyword evidence="4" id="KW-0732">Signal</keyword>
<dbReference type="Pfam" id="PF14670">
    <property type="entry name" value="FXa_inhibition"/>
    <property type="match status" value="2"/>
</dbReference>
<accession>A0A3B4AQH3</accession>
<dbReference type="Proteomes" id="UP000261520">
    <property type="component" value="Unplaced"/>
</dbReference>
<dbReference type="PROSITE" id="PS01186">
    <property type="entry name" value="EGF_2"/>
    <property type="match status" value="3"/>
</dbReference>
<evidence type="ECO:0000313" key="11">
    <source>
        <dbReference type="Proteomes" id="UP000261520"/>
    </source>
</evidence>
<dbReference type="STRING" id="409849.ENSPMGP00000019432"/>
<dbReference type="SMART" id="SM00179">
    <property type="entry name" value="EGF_CA"/>
    <property type="match status" value="3"/>
</dbReference>
<dbReference type="SUPFAM" id="SSF57184">
    <property type="entry name" value="Growth factor receptor domain"/>
    <property type="match status" value="1"/>
</dbReference>
<protein>
    <recommendedName>
        <fullName evidence="9">EGF-like domain-containing protein</fullName>
    </recommendedName>
</protein>
<dbReference type="Pfam" id="PF12947">
    <property type="entry name" value="EGF_3"/>
    <property type="match status" value="1"/>
</dbReference>
<dbReference type="InterPro" id="IPR000152">
    <property type="entry name" value="EGF-type_Asp/Asn_hydroxyl_site"/>
</dbReference>
<comment type="caution">
    <text evidence="8">Lacks conserved residue(s) required for the propagation of feature annotation.</text>
</comment>
<dbReference type="InterPro" id="IPR018097">
    <property type="entry name" value="EGF_Ca-bd_CS"/>
</dbReference>
<dbReference type="SUPFAM" id="SSF57196">
    <property type="entry name" value="EGF/Laminin"/>
    <property type="match status" value="1"/>
</dbReference>
<feature type="domain" description="EGF-like" evidence="9">
    <location>
        <begin position="32"/>
        <end position="72"/>
    </location>
</feature>
<dbReference type="InterPro" id="IPR049883">
    <property type="entry name" value="NOTCH1_EGF-like"/>
</dbReference>
<dbReference type="InterPro" id="IPR052080">
    <property type="entry name" value="vWF_C/EGF_Fibrillin"/>
</dbReference>
<keyword evidence="6" id="KW-1015">Disulfide bond</keyword>
<dbReference type="InterPro" id="IPR024731">
    <property type="entry name" value="NELL2-like_EGF"/>
</dbReference>
<sequence length="265" mass="29799">GCDTNARCGNIIGSYFCQCYQGFNGDGHSCFDVDECAMNNGQCAHNCTNESGSYRCQCASGYQLDKDGRNCTDVDECLALSGSCAHGCINTQGSYECACRPGYQLHIDGSTCVGHALPHLNVHRFVNVYFWLCTQTLMNVNCRMEDALTSAPTLLEDTFVTVHLHYFCTQITSHARVSKSSMLQSCYDLFIFTWIIVLADVTSCKWRNGGCEHMCSVRADGQIQCSCREGWKLDSDLMKRKKKKKWWYGCPCRYILAFYCDKQTV</sequence>
<dbReference type="PANTHER" id="PTHR47333">
    <property type="entry name" value="VON WILLEBRAND FACTOR C AND EGF DOMAIN-CONTAINING PROTEIN"/>
    <property type="match status" value="1"/>
</dbReference>
<keyword evidence="3 8" id="KW-0245">EGF-like domain</keyword>
<keyword evidence="5" id="KW-0677">Repeat</keyword>
<keyword evidence="2" id="KW-0964">Secreted</keyword>
<dbReference type="InterPro" id="IPR000742">
    <property type="entry name" value="EGF"/>
</dbReference>
<feature type="domain" description="EGF-like" evidence="9">
    <location>
        <begin position="73"/>
        <end position="113"/>
    </location>
</feature>
<dbReference type="AlphaFoldDB" id="A0A3B4AQH3"/>
<evidence type="ECO:0000313" key="10">
    <source>
        <dbReference type="Ensembl" id="ENSPMGP00000019432.1"/>
    </source>
</evidence>
<dbReference type="PROSITE" id="PS00010">
    <property type="entry name" value="ASX_HYDROXYL"/>
    <property type="match status" value="2"/>
</dbReference>
<evidence type="ECO:0000259" key="9">
    <source>
        <dbReference type="PROSITE" id="PS50026"/>
    </source>
</evidence>
<reference evidence="10" key="1">
    <citation type="submission" date="2025-08" db="UniProtKB">
        <authorList>
            <consortium name="Ensembl"/>
        </authorList>
    </citation>
    <scope>IDENTIFICATION</scope>
</reference>
<dbReference type="PANTHER" id="PTHR47333:SF4">
    <property type="entry name" value="EGF-LIKE DOMAIN-CONTAINING PROTEIN"/>
    <property type="match status" value="1"/>
</dbReference>
<evidence type="ECO:0000256" key="4">
    <source>
        <dbReference type="ARBA" id="ARBA00022729"/>
    </source>
</evidence>
<evidence type="ECO:0000256" key="3">
    <source>
        <dbReference type="ARBA" id="ARBA00022536"/>
    </source>
</evidence>
<dbReference type="InterPro" id="IPR009030">
    <property type="entry name" value="Growth_fac_rcpt_cys_sf"/>
</dbReference>
<dbReference type="PROSITE" id="PS50026">
    <property type="entry name" value="EGF_3"/>
    <property type="match status" value="2"/>
</dbReference>
<keyword evidence="11" id="KW-1185">Reference proteome</keyword>